<name>A0A239EW85_EKHLU</name>
<dbReference type="GO" id="GO:0004029">
    <property type="term" value="F:aldehyde dehydrogenase (NAD+) activity"/>
    <property type="evidence" value="ECO:0007669"/>
    <property type="project" value="TreeGrafter"/>
</dbReference>
<gene>
    <name evidence="9" type="ORF">SAMN05421640_0335</name>
</gene>
<dbReference type="InterPro" id="IPR016162">
    <property type="entry name" value="Ald_DH_N"/>
</dbReference>
<dbReference type="Pfam" id="PF00171">
    <property type="entry name" value="Aldedh"/>
    <property type="match status" value="1"/>
</dbReference>
<dbReference type="FunFam" id="3.40.309.10:FF:000003">
    <property type="entry name" value="Aldehyde dehydrogenase"/>
    <property type="match status" value="1"/>
</dbReference>
<evidence type="ECO:0000256" key="2">
    <source>
        <dbReference type="ARBA" id="ARBA00023002"/>
    </source>
</evidence>
<evidence type="ECO:0000256" key="6">
    <source>
        <dbReference type="PROSITE-ProRule" id="PRU10007"/>
    </source>
</evidence>
<accession>A0A239EW85</accession>
<dbReference type="InterPro" id="IPR016163">
    <property type="entry name" value="Ald_DH_C"/>
</dbReference>
<dbReference type="OrthoDB" id="9762913at2"/>
<dbReference type="AlphaFoldDB" id="A0A239EW85"/>
<dbReference type="Gene3D" id="3.40.309.10">
    <property type="entry name" value="Aldehyde Dehydrogenase, Chain A, domain 2"/>
    <property type="match status" value="1"/>
</dbReference>
<dbReference type="RefSeq" id="WP_089355109.1">
    <property type="nucleotide sequence ID" value="NZ_FZPD01000001.1"/>
</dbReference>
<comment type="similarity">
    <text evidence="1 4 7">Belongs to the aldehyde dehydrogenase family.</text>
</comment>
<evidence type="ECO:0000313" key="10">
    <source>
        <dbReference type="Proteomes" id="UP000198393"/>
    </source>
</evidence>
<evidence type="ECO:0000256" key="3">
    <source>
        <dbReference type="ARBA" id="ARBA00023027"/>
    </source>
</evidence>
<evidence type="ECO:0000256" key="7">
    <source>
        <dbReference type="RuleBase" id="RU003345"/>
    </source>
</evidence>
<protein>
    <recommendedName>
        <fullName evidence="4">Aldehyde dehydrogenase</fullName>
    </recommendedName>
</protein>
<dbReference type="SUPFAM" id="SSF53720">
    <property type="entry name" value="ALDH-like"/>
    <property type="match status" value="1"/>
</dbReference>
<evidence type="ECO:0000256" key="1">
    <source>
        <dbReference type="ARBA" id="ARBA00009986"/>
    </source>
</evidence>
<dbReference type="PANTHER" id="PTHR43570:SF20">
    <property type="entry name" value="ALDEHYDE DEHYDROGENASE ALDX-RELATED"/>
    <property type="match status" value="1"/>
</dbReference>
<organism evidence="9 10">
    <name type="scientific">Ekhidna lutea</name>
    <dbReference type="NCBI Taxonomy" id="447679"/>
    <lineage>
        <taxon>Bacteria</taxon>
        <taxon>Pseudomonadati</taxon>
        <taxon>Bacteroidota</taxon>
        <taxon>Cytophagia</taxon>
        <taxon>Cytophagales</taxon>
        <taxon>Reichenbachiellaceae</taxon>
        <taxon>Ekhidna</taxon>
    </lineage>
</organism>
<proteinExistence type="inferred from homology"/>
<keyword evidence="2 4" id="KW-0560">Oxidoreductase</keyword>
<feature type="active site" evidence="5">
    <location>
        <position position="249"/>
    </location>
</feature>
<dbReference type="InterPro" id="IPR015590">
    <property type="entry name" value="Aldehyde_DH_dom"/>
</dbReference>
<dbReference type="InterPro" id="IPR016161">
    <property type="entry name" value="Ald_DH/histidinol_DH"/>
</dbReference>
<keyword evidence="10" id="KW-1185">Reference proteome</keyword>
<evidence type="ECO:0000313" key="9">
    <source>
        <dbReference type="EMBL" id="SNS48303.1"/>
    </source>
</evidence>
<evidence type="ECO:0000259" key="8">
    <source>
        <dbReference type="Pfam" id="PF00171"/>
    </source>
</evidence>
<dbReference type="InterPro" id="IPR029510">
    <property type="entry name" value="Ald_DH_CS_GLU"/>
</dbReference>
<dbReference type="EMBL" id="FZPD01000001">
    <property type="protein sequence ID" value="SNS48303.1"/>
    <property type="molecule type" value="Genomic_DNA"/>
</dbReference>
<reference evidence="9 10" key="1">
    <citation type="submission" date="2017-06" db="EMBL/GenBank/DDBJ databases">
        <authorList>
            <person name="Kim H.J."/>
            <person name="Triplett B.A."/>
        </authorList>
    </citation>
    <scope>NUCLEOTIDE SEQUENCE [LARGE SCALE GENOMIC DNA]</scope>
    <source>
        <strain evidence="9 10">DSM 19307</strain>
    </source>
</reference>
<keyword evidence="3" id="KW-0520">NAD</keyword>
<feature type="active site" evidence="5 6">
    <location>
        <position position="215"/>
    </location>
</feature>
<sequence>MDTATQSHIRNLFDGIKTHAVRLRTSTISERKSALKKLEDWIMSHRWEIHEAVFNDLQKPHHETDLTEVYVVLAEIRKARKNLKSWMAPKPAATSLTYLGTKAETFYEPKGACLIIAPWNYPFQLATGPLVSAIAAGNTAIIKPSEFSENTSELIRRMCNEVFRPGEVSVVLGAVDESQELLSLPFDHIFFTGSPQVGKIVMSAAAKHLASVTLELGGKSPTIVDETASIKDAAQKIAWGKWQNAGQVCIAPDYLYVHEDVKEKLIEELVIQSEKLYGNKNTYGAIISRHHHNRINDLMADAIDKGANIEFGGKSDREHLRFTPTLLSNVSANCRIMEEEIFGPILPLVSFREIDEVISFVNQKPKPLALYLFSNKKSIIQQVKKETSAGMMAINDVVLQFAHPNLPIGGVNNSGIGKAHGHAGFIAFSNEKAIVKQRKGWTMAKTVYPPYSKFKKFMIDLMVKYF</sequence>
<dbReference type="GO" id="GO:0005737">
    <property type="term" value="C:cytoplasm"/>
    <property type="evidence" value="ECO:0007669"/>
    <property type="project" value="TreeGrafter"/>
</dbReference>
<dbReference type="FunFam" id="3.40.605.10:FF:000004">
    <property type="entry name" value="Aldehyde dehydrogenase"/>
    <property type="match status" value="1"/>
</dbReference>
<evidence type="ECO:0000256" key="5">
    <source>
        <dbReference type="PIRSR" id="PIRSR036492-1"/>
    </source>
</evidence>
<dbReference type="PANTHER" id="PTHR43570">
    <property type="entry name" value="ALDEHYDE DEHYDROGENASE"/>
    <property type="match status" value="1"/>
</dbReference>
<dbReference type="PROSITE" id="PS00687">
    <property type="entry name" value="ALDEHYDE_DEHYDR_GLU"/>
    <property type="match status" value="1"/>
</dbReference>
<feature type="domain" description="Aldehyde dehydrogenase" evidence="8">
    <location>
        <begin position="4"/>
        <end position="434"/>
    </location>
</feature>
<dbReference type="Gene3D" id="3.40.605.10">
    <property type="entry name" value="Aldehyde Dehydrogenase, Chain A, domain 1"/>
    <property type="match status" value="1"/>
</dbReference>
<dbReference type="Proteomes" id="UP000198393">
    <property type="component" value="Unassembled WGS sequence"/>
</dbReference>
<dbReference type="GO" id="GO:0006081">
    <property type="term" value="P:aldehyde metabolic process"/>
    <property type="evidence" value="ECO:0007669"/>
    <property type="project" value="InterPro"/>
</dbReference>
<dbReference type="InterPro" id="IPR012394">
    <property type="entry name" value="Aldehyde_DH_NAD(P)"/>
</dbReference>
<evidence type="ECO:0000256" key="4">
    <source>
        <dbReference type="PIRNR" id="PIRNR036492"/>
    </source>
</evidence>
<dbReference type="PIRSF" id="PIRSF036492">
    <property type="entry name" value="ALDH"/>
    <property type="match status" value="1"/>
</dbReference>